<dbReference type="GO" id="GO:0008233">
    <property type="term" value="F:peptidase activity"/>
    <property type="evidence" value="ECO:0007669"/>
    <property type="project" value="UniProtKB-KW"/>
</dbReference>
<keyword evidence="7" id="KW-0378">Hydrolase</keyword>
<reference evidence="7 8" key="1">
    <citation type="submission" date="2024-06" db="EMBL/GenBank/DDBJ databases">
        <title>Sorghum-associated microbial communities from plants grown in Nebraska, USA.</title>
        <authorList>
            <person name="Schachtman D."/>
        </authorList>
    </citation>
    <scope>NUCLEOTIDE SEQUENCE [LARGE SCALE GENOMIC DNA]</scope>
    <source>
        <strain evidence="7 8">2857</strain>
    </source>
</reference>
<evidence type="ECO:0000256" key="2">
    <source>
        <dbReference type="ARBA" id="ARBA00022692"/>
    </source>
</evidence>
<proteinExistence type="predicted"/>
<organism evidence="7 8">
    <name type="scientific">Conyzicola nivalis</name>
    <dbReference type="NCBI Taxonomy" id="1477021"/>
    <lineage>
        <taxon>Bacteria</taxon>
        <taxon>Bacillati</taxon>
        <taxon>Actinomycetota</taxon>
        <taxon>Actinomycetes</taxon>
        <taxon>Micrococcales</taxon>
        <taxon>Microbacteriaceae</taxon>
        <taxon>Conyzicola</taxon>
    </lineage>
</organism>
<keyword evidence="7" id="KW-0645">Protease</keyword>
<evidence type="ECO:0000256" key="3">
    <source>
        <dbReference type="ARBA" id="ARBA00022989"/>
    </source>
</evidence>
<gene>
    <name evidence="7" type="ORF">ABIE21_000652</name>
</gene>
<dbReference type="GO" id="GO:0006508">
    <property type="term" value="P:proteolysis"/>
    <property type="evidence" value="ECO:0007669"/>
    <property type="project" value="UniProtKB-KW"/>
</dbReference>
<dbReference type="SUPFAM" id="SSF141322">
    <property type="entry name" value="NfeD domain-like"/>
    <property type="match status" value="1"/>
</dbReference>
<dbReference type="InterPro" id="IPR012340">
    <property type="entry name" value="NA-bd_OB-fold"/>
</dbReference>
<dbReference type="Pfam" id="PF01957">
    <property type="entry name" value="NfeD"/>
    <property type="match status" value="1"/>
</dbReference>
<dbReference type="Proteomes" id="UP001549257">
    <property type="component" value="Unassembled WGS sequence"/>
</dbReference>
<evidence type="ECO:0000313" key="7">
    <source>
        <dbReference type="EMBL" id="MET4581162.1"/>
    </source>
</evidence>
<feature type="transmembrane region" description="Helical" evidence="5">
    <location>
        <begin position="6"/>
        <end position="24"/>
    </location>
</feature>
<comment type="subcellular location">
    <subcellularLocation>
        <location evidence="1">Membrane</location>
        <topology evidence="1">Multi-pass membrane protein</topology>
    </subcellularLocation>
</comment>
<comment type="caution">
    <text evidence="7">The sequence shown here is derived from an EMBL/GenBank/DDBJ whole genome shotgun (WGS) entry which is preliminary data.</text>
</comment>
<evidence type="ECO:0000259" key="6">
    <source>
        <dbReference type="Pfam" id="PF01957"/>
    </source>
</evidence>
<dbReference type="SUPFAM" id="SSF111352">
    <property type="entry name" value="Ammonium transporter"/>
    <property type="match status" value="1"/>
</dbReference>
<dbReference type="PANTHER" id="PTHR33507:SF3">
    <property type="entry name" value="INNER MEMBRANE PROTEIN YBBJ"/>
    <property type="match status" value="1"/>
</dbReference>
<keyword evidence="8" id="KW-1185">Reference proteome</keyword>
<dbReference type="RefSeq" id="WP_354023350.1">
    <property type="nucleotide sequence ID" value="NZ_JBEPSJ010000001.1"/>
</dbReference>
<dbReference type="PANTHER" id="PTHR33507">
    <property type="entry name" value="INNER MEMBRANE PROTEIN YBBJ"/>
    <property type="match status" value="1"/>
</dbReference>
<evidence type="ECO:0000256" key="1">
    <source>
        <dbReference type="ARBA" id="ARBA00004141"/>
    </source>
</evidence>
<evidence type="ECO:0000313" key="8">
    <source>
        <dbReference type="Proteomes" id="UP001549257"/>
    </source>
</evidence>
<dbReference type="InterPro" id="IPR052165">
    <property type="entry name" value="Membrane_assoc_protease"/>
</dbReference>
<name>A0ABV2QJE6_9MICO</name>
<sequence length="158" mass="17238">MLLDFLIDYAWVVWVSLILIFLVIEVFTLDFTFLMLALGSVAGLATSFTPLNFWVQIVIAAVVSVLLIFAVRPPLLRRLHRDDDPALSNIDALLGQHGTVATDFVGANGYVKLSNGETWTSRLTDATSDHRLQTGDRVVVVSIDGATAVVEPAERTAP</sequence>
<evidence type="ECO:0000256" key="4">
    <source>
        <dbReference type="ARBA" id="ARBA00023136"/>
    </source>
</evidence>
<keyword evidence="3 5" id="KW-1133">Transmembrane helix</keyword>
<feature type="domain" description="NfeD-like C-terminal" evidence="6">
    <location>
        <begin position="91"/>
        <end position="152"/>
    </location>
</feature>
<protein>
    <submittedName>
        <fullName evidence="7">Membrane protein implicated in regulation of membrane protease activity</fullName>
    </submittedName>
</protein>
<keyword evidence="2 5" id="KW-0812">Transmembrane</keyword>
<keyword evidence="4 5" id="KW-0472">Membrane</keyword>
<feature type="transmembrane region" description="Helical" evidence="5">
    <location>
        <begin position="54"/>
        <end position="71"/>
    </location>
</feature>
<dbReference type="Gene3D" id="2.40.50.140">
    <property type="entry name" value="Nucleic acid-binding proteins"/>
    <property type="match status" value="1"/>
</dbReference>
<dbReference type="InterPro" id="IPR002810">
    <property type="entry name" value="NfeD-like_C"/>
</dbReference>
<accession>A0ABV2QJE6</accession>
<evidence type="ECO:0000256" key="5">
    <source>
        <dbReference type="SAM" id="Phobius"/>
    </source>
</evidence>
<dbReference type="EMBL" id="JBEPSJ010000001">
    <property type="protein sequence ID" value="MET4581162.1"/>
    <property type="molecule type" value="Genomic_DNA"/>
</dbReference>